<dbReference type="EMBL" id="ML994644">
    <property type="protein sequence ID" value="KAF2183199.1"/>
    <property type="molecule type" value="Genomic_DNA"/>
</dbReference>
<dbReference type="InterPro" id="IPR036770">
    <property type="entry name" value="Ankyrin_rpt-contain_sf"/>
</dbReference>
<accession>A0A6A6DY50</accession>
<gene>
    <name evidence="1" type="ORF">K469DRAFT_690303</name>
</gene>
<proteinExistence type="predicted"/>
<dbReference type="Gene3D" id="1.25.40.20">
    <property type="entry name" value="Ankyrin repeat-containing domain"/>
    <property type="match status" value="1"/>
</dbReference>
<evidence type="ECO:0000313" key="2">
    <source>
        <dbReference type="Proteomes" id="UP000800200"/>
    </source>
</evidence>
<organism evidence="1 2">
    <name type="scientific">Zopfia rhizophila CBS 207.26</name>
    <dbReference type="NCBI Taxonomy" id="1314779"/>
    <lineage>
        <taxon>Eukaryota</taxon>
        <taxon>Fungi</taxon>
        <taxon>Dikarya</taxon>
        <taxon>Ascomycota</taxon>
        <taxon>Pezizomycotina</taxon>
        <taxon>Dothideomycetes</taxon>
        <taxon>Dothideomycetes incertae sedis</taxon>
        <taxon>Zopfiaceae</taxon>
        <taxon>Zopfia</taxon>
    </lineage>
</organism>
<reference evidence="1" key="1">
    <citation type="journal article" date="2020" name="Stud. Mycol.">
        <title>101 Dothideomycetes genomes: a test case for predicting lifestyles and emergence of pathogens.</title>
        <authorList>
            <person name="Haridas S."/>
            <person name="Albert R."/>
            <person name="Binder M."/>
            <person name="Bloem J."/>
            <person name="Labutti K."/>
            <person name="Salamov A."/>
            <person name="Andreopoulos B."/>
            <person name="Baker S."/>
            <person name="Barry K."/>
            <person name="Bills G."/>
            <person name="Bluhm B."/>
            <person name="Cannon C."/>
            <person name="Castanera R."/>
            <person name="Culley D."/>
            <person name="Daum C."/>
            <person name="Ezra D."/>
            <person name="Gonzalez J."/>
            <person name="Henrissat B."/>
            <person name="Kuo A."/>
            <person name="Liang C."/>
            <person name="Lipzen A."/>
            <person name="Lutzoni F."/>
            <person name="Magnuson J."/>
            <person name="Mondo S."/>
            <person name="Nolan M."/>
            <person name="Ohm R."/>
            <person name="Pangilinan J."/>
            <person name="Park H.-J."/>
            <person name="Ramirez L."/>
            <person name="Alfaro M."/>
            <person name="Sun H."/>
            <person name="Tritt A."/>
            <person name="Yoshinaga Y."/>
            <person name="Zwiers L.-H."/>
            <person name="Turgeon B."/>
            <person name="Goodwin S."/>
            <person name="Spatafora J."/>
            <person name="Crous P."/>
            <person name="Grigoriev I."/>
        </authorList>
    </citation>
    <scope>NUCLEOTIDE SEQUENCE</scope>
    <source>
        <strain evidence="1">CBS 207.26</strain>
    </source>
</reference>
<dbReference type="SUPFAM" id="SSF48403">
    <property type="entry name" value="Ankyrin repeat"/>
    <property type="match status" value="1"/>
</dbReference>
<evidence type="ECO:0000313" key="1">
    <source>
        <dbReference type="EMBL" id="KAF2183199.1"/>
    </source>
</evidence>
<name>A0A6A6DY50_9PEZI</name>
<protein>
    <submittedName>
        <fullName evidence="1">Uncharacterized protein</fullName>
    </submittedName>
</protein>
<sequence>MTNTGNMDIFRGTMKMVIQKLASGHTELPATLDMRLLSDSFSKTAMSAQVLLMAAKCGHISVEKALWDAGADINGVSSNVYERCLTLAKALWMNNIRIAKYFLGRGDTLNAQAMKFAEGLKAEPTHSFILEETAKRCTRKSQP</sequence>
<dbReference type="Proteomes" id="UP000800200">
    <property type="component" value="Unassembled WGS sequence"/>
</dbReference>
<keyword evidence="2" id="KW-1185">Reference proteome</keyword>
<dbReference type="AlphaFoldDB" id="A0A6A6DY50"/>